<dbReference type="InterPro" id="IPR011335">
    <property type="entry name" value="Restrct_endonuc-II-like"/>
</dbReference>
<keyword evidence="1" id="KW-0540">Nuclease</keyword>
<protein>
    <submittedName>
        <fullName evidence="1">Endonuclease I</fullName>
    </submittedName>
</protein>
<accession>A0A8S5QGQ1</accession>
<dbReference type="EMBL" id="BK015652">
    <property type="protein sequence ID" value="DAE18162.1"/>
    <property type="molecule type" value="Genomic_DNA"/>
</dbReference>
<organism evidence="1">
    <name type="scientific">Myoviridae sp. ctdNl2</name>
    <dbReference type="NCBI Taxonomy" id="2825140"/>
    <lineage>
        <taxon>Viruses</taxon>
        <taxon>Duplodnaviria</taxon>
        <taxon>Heunggongvirae</taxon>
        <taxon>Uroviricota</taxon>
        <taxon>Caudoviricetes</taxon>
    </lineage>
</organism>
<reference evidence="1" key="1">
    <citation type="journal article" date="2021" name="Proc. Natl. Acad. Sci. U.S.A.">
        <title>A Catalog of Tens of Thousands of Viruses from Human Metagenomes Reveals Hidden Associations with Chronic Diseases.</title>
        <authorList>
            <person name="Tisza M.J."/>
            <person name="Buck C.B."/>
        </authorList>
    </citation>
    <scope>NUCLEOTIDE SEQUENCE</scope>
    <source>
        <strain evidence="1">CtdNl2</strain>
    </source>
</reference>
<name>A0A8S5QGQ1_9CAUD</name>
<keyword evidence="1" id="KW-0255">Endonuclease</keyword>
<sequence>MKFKYVEGMIENVDYVECPICHKRVRMITEKHTKLVHNLTKEEFKNKYPNQSLCCSGRRDLTSQKTKEQWKDEDITSRRIQSLRENGKSDSFKKKVSDNSKKMWKREGFKEVQSVKIQNGLLNSPIFSKKQSEMMCAFWGIGSNREERAKSIKVGINNSSTFSEIHSEVLKREWSIPEKRDARIKNIKNALSLDTEKQRRSIHSKLYWSRQSSKLAQSMKIKAKWSTKEYAENVSRGYYRCKYVSSHGKIYYLKSSYELRICRFLDRNNIDFEYEFKGFEYVYDNSRHTYYPDFYLKDYGLVLEVKPEKFITDDLVLAKFNVVKDLGYNIIFITEDEVFSESNFLDTIQTSTTILKQ</sequence>
<dbReference type="GO" id="GO:0004519">
    <property type="term" value="F:endonuclease activity"/>
    <property type="evidence" value="ECO:0007669"/>
    <property type="project" value="UniProtKB-KW"/>
</dbReference>
<evidence type="ECO:0000313" key="1">
    <source>
        <dbReference type="EMBL" id="DAE18162.1"/>
    </source>
</evidence>
<dbReference type="SUPFAM" id="SSF52980">
    <property type="entry name" value="Restriction endonuclease-like"/>
    <property type="match status" value="1"/>
</dbReference>
<dbReference type="Gene3D" id="3.40.91.30">
    <property type="match status" value="1"/>
</dbReference>
<keyword evidence="1" id="KW-0378">Hydrolase</keyword>
<proteinExistence type="predicted"/>